<feature type="transmembrane region" description="Helical" evidence="1">
    <location>
        <begin position="280"/>
        <end position="297"/>
    </location>
</feature>
<keyword evidence="1" id="KW-0472">Membrane</keyword>
<sequence>MHRTLEITVPPSVTDSLGQELGQLEEVIGLTLQRGGSLKPAGDVLTVHVLNTGADEVLRRARAAVPDHQQLSVVTAEATSFITPEDHHLVRDDRDEAIWEEMESGLRHQGRITVNYLLLMALGGIIATVGLVSEPVPQAVAFVASAIIAPGFDPMTTVALGLVLRRWPLVRRGFVSALAGYAALVGAAAATMAVMVYTGEANAALLAGNKEVQHLAHPMLMELVVAGAGALAGVVMLAAFRRSFQAGPLIAMAFIPAAALIGAGPVVGHWDLAVEGLERFGADWGFILALGTPFLWLKQRFLHRRQPLV</sequence>
<feature type="transmembrane region" description="Helical" evidence="1">
    <location>
        <begin position="139"/>
        <end position="163"/>
    </location>
</feature>
<comment type="caution">
    <text evidence="2">The sequence shown here is derived from an EMBL/GenBank/DDBJ whole genome shotgun (WGS) entry which is preliminary data.</text>
</comment>
<name>A0A431U0R5_9BACT</name>
<evidence type="ECO:0000256" key="1">
    <source>
        <dbReference type="SAM" id="Phobius"/>
    </source>
</evidence>
<feature type="transmembrane region" description="Helical" evidence="1">
    <location>
        <begin position="175"/>
        <end position="199"/>
    </location>
</feature>
<organism evidence="2 3">
    <name type="scientific">Hymenobacter gummosus</name>
    <dbReference type="NCBI Taxonomy" id="1776032"/>
    <lineage>
        <taxon>Bacteria</taxon>
        <taxon>Pseudomonadati</taxon>
        <taxon>Bacteroidota</taxon>
        <taxon>Cytophagia</taxon>
        <taxon>Cytophagales</taxon>
        <taxon>Hymenobacteraceae</taxon>
        <taxon>Hymenobacter</taxon>
    </lineage>
</organism>
<dbReference type="RefSeq" id="WP_126694234.1">
    <property type="nucleotide sequence ID" value="NZ_RXOF01000009.1"/>
</dbReference>
<gene>
    <name evidence="2" type="ORF">EJV47_16285</name>
</gene>
<keyword evidence="1" id="KW-1133">Transmembrane helix</keyword>
<keyword evidence="1" id="KW-0812">Transmembrane</keyword>
<dbReference type="PANTHER" id="PTHR20992">
    <property type="entry name" value="AT15442P-RELATED"/>
    <property type="match status" value="1"/>
</dbReference>
<proteinExistence type="predicted"/>
<accession>A0A431U0R5</accession>
<evidence type="ECO:0000313" key="2">
    <source>
        <dbReference type="EMBL" id="RTQ48529.1"/>
    </source>
</evidence>
<feature type="transmembrane region" description="Helical" evidence="1">
    <location>
        <begin position="219"/>
        <end position="240"/>
    </location>
</feature>
<dbReference type="AlphaFoldDB" id="A0A431U0R5"/>
<feature type="transmembrane region" description="Helical" evidence="1">
    <location>
        <begin position="114"/>
        <end position="133"/>
    </location>
</feature>
<reference evidence="2 3" key="1">
    <citation type="submission" date="2018-12" db="EMBL/GenBank/DDBJ databases">
        <title>Hymenobacter gummosus sp. nov., isolated from a spring.</title>
        <authorList>
            <person name="Nie L."/>
        </authorList>
    </citation>
    <scope>NUCLEOTIDE SEQUENCE [LARGE SCALE GENOMIC DNA]</scope>
    <source>
        <strain evidence="2 3">KCTC 52166</strain>
    </source>
</reference>
<dbReference type="InterPro" id="IPR005240">
    <property type="entry name" value="DUF389"/>
</dbReference>
<evidence type="ECO:0000313" key="3">
    <source>
        <dbReference type="Proteomes" id="UP000282184"/>
    </source>
</evidence>
<dbReference type="Pfam" id="PF04087">
    <property type="entry name" value="DUF389"/>
    <property type="match status" value="1"/>
</dbReference>
<dbReference type="EMBL" id="RXOF01000009">
    <property type="protein sequence ID" value="RTQ48529.1"/>
    <property type="molecule type" value="Genomic_DNA"/>
</dbReference>
<protein>
    <submittedName>
        <fullName evidence="2">DUF389 domain-containing protein</fullName>
    </submittedName>
</protein>
<dbReference type="Proteomes" id="UP000282184">
    <property type="component" value="Unassembled WGS sequence"/>
</dbReference>
<dbReference type="OrthoDB" id="7551956at2"/>
<feature type="transmembrane region" description="Helical" evidence="1">
    <location>
        <begin position="247"/>
        <end position="268"/>
    </location>
</feature>
<dbReference type="PANTHER" id="PTHR20992:SF9">
    <property type="entry name" value="AT15442P-RELATED"/>
    <property type="match status" value="1"/>
</dbReference>
<keyword evidence="3" id="KW-1185">Reference proteome</keyword>